<reference evidence="5" key="1">
    <citation type="submission" date="2018-05" db="EMBL/GenBank/DDBJ databases">
        <title>Effector identification in a new, highly contiguous assembly of the strawberry crown rot pathogen Phytophthora cactorum.</title>
        <authorList>
            <person name="Armitage A.D."/>
            <person name="Nellist C.F."/>
            <person name="Bates H."/>
            <person name="Vickerstaff R.J."/>
            <person name="Harrison R.J."/>
        </authorList>
    </citation>
    <scope>NUCLEOTIDE SEQUENCE</scope>
    <source>
        <strain evidence="1">15-7</strain>
        <strain evidence="2">4032</strain>
        <strain evidence="3">4040</strain>
        <strain evidence="4">P415</strain>
        <strain evidence="5">P421</strain>
    </source>
</reference>
<dbReference type="EMBL" id="RCMK01000568">
    <property type="protein sequence ID" value="KAG2921464.1"/>
    <property type="molecule type" value="Genomic_DNA"/>
</dbReference>
<protein>
    <recommendedName>
        <fullName evidence="7">RXLR phytopathogen effector protein WY-domain domain-containing protein</fullName>
    </recommendedName>
</protein>
<dbReference type="VEuPathDB" id="FungiDB:PC110_g15645"/>
<dbReference type="AlphaFoldDB" id="A0A8T1HYB5"/>
<sequence>MRFNSKQSSDDDFELLKLDDLDRPFSLCPLLKTWVYYTDAIVAVNLNKASTLVSILETRFSDRPLLQILKAATQFPNVKDAATKLLTERVQRIFASRTPPPPKEVFKLLGLAAMEDHVLSSPMFKKWMDYVKVFNKENPKKQEFWYEPLRLNHDVDWIIKSDKQSGNG</sequence>
<evidence type="ECO:0000313" key="2">
    <source>
        <dbReference type="EMBL" id="KAG2905310.1"/>
    </source>
</evidence>
<evidence type="ECO:0008006" key="7">
    <source>
        <dbReference type="Google" id="ProtNLM"/>
    </source>
</evidence>
<dbReference type="EMBL" id="RCMG01000640">
    <property type="protein sequence ID" value="KAG2850993.1"/>
    <property type="molecule type" value="Genomic_DNA"/>
</dbReference>
<proteinExistence type="predicted"/>
<accession>A0A8T1HYB5</accession>
<name>A0A8T1HYB5_9STRA</name>
<dbReference type="EMBL" id="RCML01000587">
    <property type="protein sequence ID" value="KAG2973175.1"/>
    <property type="molecule type" value="Genomic_DNA"/>
</dbReference>
<comment type="caution">
    <text evidence="5">The sequence shown here is derived from an EMBL/GenBank/DDBJ whole genome shotgun (WGS) entry which is preliminary data.</text>
</comment>
<dbReference type="EMBL" id="RCMI01000567">
    <property type="protein sequence ID" value="KAG2905310.1"/>
    <property type="molecule type" value="Genomic_DNA"/>
</dbReference>
<organism evidence="5 6">
    <name type="scientific">Phytophthora cactorum</name>
    <dbReference type="NCBI Taxonomy" id="29920"/>
    <lineage>
        <taxon>Eukaryota</taxon>
        <taxon>Sar</taxon>
        <taxon>Stramenopiles</taxon>
        <taxon>Oomycota</taxon>
        <taxon>Peronosporomycetes</taxon>
        <taxon>Peronosporales</taxon>
        <taxon>Peronosporaceae</taxon>
        <taxon>Phytophthora</taxon>
    </lineage>
</organism>
<evidence type="ECO:0000313" key="6">
    <source>
        <dbReference type="Proteomes" id="UP000760860"/>
    </source>
</evidence>
<dbReference type="Proteomes" id="UP000735874">
    <property type="component" value="Unassembled WGS sequence"/>
</dbReference>
<dbReference type="Proteomes" id="UP000774804">
    <property type="component" value="Unassembled WGS sequence"/>
</dbReference>
<gene>
    <name evidence="1" type="ORF">PC113_g16300</name>
    <name evidence="2" type="ORF">PC115_g14650</name>
    <name evidence="3" type="ORF">PC117_g16232</name>
    <name evidence="4" type="ORF">PC118_g15284</name>
    <name evidence="5" type="ORF">PC129_g13137</name>
</gene>
<dbReference type="Proteomes" id="UP000736787">
    <property type="component" value="Unassembled WGS sequence"/>
</dbReference>
<evidence type="ECO:0000313" key="4">
    <source>
        <dbReference type="EMBL" id="KAG2973175.1"/>
    </source>
</evidence>
<evidence type="ECO:0000313" key="3">
    <source>
        <dbReference type="EMBL" id="KAG2921464.1"/>
    </source>
</evidence>
<dbReference type="Proteomes" id="UP000697107">
    <property type="component" value="Unassembled WGS sequence"/>
</dbReference>
<evidence type="ECO:0000313" key="1">
    <source>
        <dbReference type="EMBL" id="KAG2850993.1"/>
    </source>
</evidence>
<evidence type="ECO:0000313" key="5">
    <source>
        <dbReference type="EMBL" id="KAG3215992.1"/>
    </source>
</evidence>
<dbReference type="EMBL" id="RCMV01000517">
    <property type="protein sequence ID" value="KAG3215992.1"/>
    <property type="molecule type" value="Genomic_DNA"/>
</dbReference>
<dbReference type="Proteomes" id="UP000760860">
    <property type="component" value="Unassembled WGS sequence"/>
</dbReference>